<evidence type="ECO:0000313" key="4">
    <source>
        <dbReference type="Proteomes" id="UP001162640"/>
    </source>
</evidence>
<dbReference type="PROSITE" id="PS50005">
    <property type="entry name" value="TPR"/>
    <property type="match status" value="1"/>
</dbReference>
<dbReference type="EMBL" id="BLQM01000015">
    <property type="protein sequence ID" value="GMH50457.1"/>
    <property type="molecule type" value="Genomic_DNA"/>
</dbReference>
<dbReference type="InterPro" id="IPR011990">
    <property type="entry name" value="TPR-like_helical_dom_sf"/>
</dbReference>
<dbReference type="InterPro" id="IPR019734">
    <property type="entry name" value="TPR_rpt"/>
</dbReference>
<dbReference type="InterPro" id="IPR016024">
    <property type="entry name" value="ARM-type_fold"/>
</dbReference>
<comment type="caution">
    <text evidence="3">The sequence shown here is derived from an EMBL/GenBank/DDBJ whole genome shotgun (WGS) entry which is preliminary data.</text>
</comment>
<sequence>MSDPMAMLDLEKRTGVKNSDVDDFVKKTDALQNAIAGIVSGELDPKTVSLKKYGILTEEEQAEEDARREKNRLEMAARVAKEKASEKAKEHSKWWDGAEYMHGPREGSEDWKEEQEDKEKVKAKERAKRSIEEKQKLQDRYSLDYNRWNDSNYIPDDEASKEESAFLLKKQEDEDMAKFEATNSEWCVAQKEDIDKRKEVRKKKEDSANARRLKGNRYFGQKKFDRALDCYMESLAETPYKTNVLTNISLCHSKLKMWSDAVEFCDRAIHCERKCVKALVRRSVNFIEISREESEKVEETEEKMRILKEGRVKALKDLEAALLAEPENKDVIKHRKDVVQDLADEELELRVKDLVIKEEKRADLGGSSGQEEKKQGEEGEATKQWLERGMKKLAKGEEFGEAPPVSEFQVVDSLMTKIGDGKICSPMAEVAGGAEGEDGREGANLMKNLAESLGVEDNLNPSNGDILKMSLEESEETRVYLRTSGGLLSLCDRLMKDDEAAEGERATLFGVLAAAIEENRKSKDLVYEKMGLAAAIACMYEEPSEDKGVVGWANKMGACALLAACIDDGGGANTKCVGLICGDIGLVMSLVKGLMWYARYEGGVEELVSCAPALALLRDMARNEKAKKLIGGRYGEIGAALEGGEEHLILAVVFAMTAKRATSDVREVAVCCLSNLALVEVLRPKFCLKGKLKEKEGAKSVTAVHGLLAIARAHKTETPASRAVALGCLMNASIGVGGGMGKGVEVGKTDENGVKKEIASYGGIPVLISLLTSSSASVSPSIIKQRSSGLLGRCLTCEDCVKKLLEEGVGGGKICLALIEGVRGEDGAFFKAGEGSKMTGEMVCNLVRCMAVVKPAPVGTEGYVGALLSLLPVVKGDNLESGNITAGSVCMPPEAREEGSTASMVDRDITLVANCIKALITCLDVGKAGVEAVVVGGGLERLISVLANNSSYTNAAVRKNAAAAIARIVKSDERAMARCRELRGMEILIELGQSGKI</sequence>
<dbReference type="SUPFAM" id="SSF48371">
    <property type="entry name" value="ARM repeat"/>
    <property type="match status" value="2"/>
</dbReference>
<feature type="region of interest" description="Disordered" evidence="2">
    <location>
        <begin position="362"/>
        <end position="383"/>
    </location>
</feature>
<gene>
    <name evidence="3" type="ORF">TL16_g00776</name>
</gene>
<dbReference type="InterPro" id="IPR043195">
    <property type="entry name" value="TTC12"/>
</dbReference>
<feature type="region of interest" description="Disordered" evidence="2">
    <location>
        <begin position="78"/>
        <end position="131"/>
    </location>
</feature>
<dbReference type="PANTHER" id="PTHR46540:SF1">
    <property type="entry name" value="TETRATRICOPEPTIDE REPEAT PROTEIN 12"/>
    <property type="match status" value="1"/>
</dbReference>
<protein>
    <recommendedName>
        <fullName evidence="5">Protein unc-45 homolog B</fullName>
    </recommendedName>
</protein>
<keyword evidence="1" id="KW-0802">TPR repeat</keyword>
<dbReference type="AlphaFoldDB" id="A0A9W6Z9I4"/>
<dbReference type="GO" id="GO:0005737">
    <property type="term" value="C:cytoplasm"/>
    <property type="evidence" value="ECO:0007669"/>
    <property type="project" value="TreeGrafter"/>
</dbReference>
<feature type="compositionally biased region" description="Basic and acidic residues" evidence="2">
    <location>
        <begin position="102"/>
        <end position="131"/>
    </location>
</feature>
<dbReference type="Proteomes" id="UP001162640">
    <property type="component" value="Unassembled WGS sequence"/>
</dbReference>
<dbReference type="InterPro" id="IPR011989">
    <property type="entry name" value="ARM-like"/>
</dbReference>
<accession>A0A9W6Z9I4</accession>
<evidence type="ECO:0000313" key="3">
    <source>
        <dbReference type="EMBL" id="GMH50457.1"/>
    </source>
</evidence>
<dbReference type="Gene3D" id="1.25.10.10">
    <property type="entry name" value="Leucine-rich Repeat Variant"/>
    <property type="match status" value="2"/>
</dbReference>
<evidence type="ECO:0000256" key="1">
    <source>
        <dbReference type="PROSITE-ProRule" id="PRU00339"/>
    </source>
</evidence>
<dbReference type="GO" id="GO:0007288">
    <property type="term" value="P:sperm axoneme assembly"/>
    <property type="evidence" value="ECO:0007669"/>
    <property type="project" value="TreeGrafter"/>
</dbReference>
<organism evidence="3 4">
    <name type="scientific">Triparma laevis f. inornata</name>
    <dbReference type="NCBI Taxonomy" id="1714386"/>
    <lineage>
        <taxon>Eukaryota</taxon>
        <taxon>Sar</taxon>
        <taxon>Stramenopiles</taxon>
        <taxon>Ochrophyta</taxon>
        <taxon>Bolidophyceae</taxon>
        <taxon>Parmales</taxon>
        <taxon>Triparmaceae</taxon>
        <taxon>Triparma</taxon>
    </lineage>
</organism>
<dbReference type="PANTHER" id="PTHR46540">
    <property type="entry name" value="TETRATRICOPEPTIDE REPEAT PROTEIN 12"/>
    <property type="match status" value="1"/>
</dbReference>
<evidence type="ECO:0000256" key="2">
    <source>
        <dbReference type="SAM" id="MobiDB-lite"/>
    </source>
</evidence>
<feature type="compositionally biased region" description="Basic and acidic residues" evidence="2">
    <location>
        <begin position="78"/>
        <end position="96"/>
    </location>
</feature>
<dbReference type="SMART" id="SM00028">
    <property type="entry name" value="TPR"/>
    <property type="match status" value="2"/>
</dbReference>
<dbReference type="Gene3D" id="1.25.40.10">
    <property type="entry name" value="Tetratricopeptide repeat domain"/>
    <property type="match status" value="1"/>
</dbReference>
<dbReference type="SUPFAM" id="SSF48452">
    <property type="entry name" value="TPR-like"/>
    <property type="match status" value="1"/>
</dbReference>
<name>A0A9W6Z9I4_9STRA</name>
<dbReference type="GO" id="GO:0005813">
    <property type="term" value="C:centrosome"/>
    <property type="evidence" value="ECO:0007669"/>
    <property type="project" value="TreeGrafter"/>
</dbReference>
<proteinExistence type="predicted"/>
<feature type="repeat" description="TPR" evidence="1">
    <location>
        <begin position="208"/>
        <end position="241"/>
    </location>
</feature>
<evidence type="ECO:0008006" key="5">
    <source>
        <dbReference type="Google" id="ProtNLM"/>
    </source>
</evidence>
<dbReference type="GO" id="GO:0070286">
    <property type="term" value="P:axonemal dynein complex assembly"/>
    <property type="evidence" value="ECO:0007669"/>
    <property type="project" value="TreeGrafter"/>
</dbReference>
<feature type="compositionally biased region" description="Basic and acidic residues" evidence="2">
    <location>
        <begin position="370"/>
        <end position="383"/>
    </location>
</feature>
<reference evidence="4" key="1">
    <citation type="journal article" date="2023" name="Commun. Biol.">
        <title>Genome analysis of Parmales, the sister group of diatoms, reveals the evolutionary specialization of diatoms from phago-mixotrophs to photoautotrophs.</title>
        <authorList>
            <person name="Ban H."/>
            <person name="Sato S."/>
            <person name="Yoshikawa S."/>
            <person name="Yamada K."/>
            <person name="Nakamura Y."/>
            <person name="Ichinomiya M."/>
            <person name="Sato N."/>
            <person name="Blanc-Mathieu R."/>
            <person name="Endo H."/>
            <person name="Kuwata A."/>
            <person name="Ogata H."/>
        </authorList>
    </citation>
    <scope>NUCLEOTIDE SEQUENCE [LARGE SCALE GENOMIC DNA]</scope>
</reference>